<dbReference type="Proteomes" id="UP001497497">
    <property type="component" value="Unassembled WGS sequence"/>
</dbReference>
<evidence type="ECO:0000313" key="2">
    <source>
        <dbReference type="Proteomes" id="UP001497497"/>
    </source>
</evidence>
<proteinExistence type="predicted"/>
<feature type="non-terminal residue" evidence="1">
    <location>
        <position position="1"/>
    </location>
</feature>
<dbReference type="EMBL" id="CAXITT010000650">
    <property type="protein sequence ID" value="CAL1544817.1"/>
    <property type="molecule type" value="Genomic_DNA"/>
</dbReference>
<evidence type="ECO:0000313" key="1">
    <source>
        <dbReference type="EMBL" id="CAL1544817.1"/>
    </source>
</evidence>
<sequence>TQIISEETDTTIEDITLPSKKNDECIQDIEDLLSCVKIKNTPYCSPLVENVNDEDIILLCFLFLVWRESFKKPLKCKNFEFYRFLNYKPLPFPLRRQIYFNYKKAAVINNEDNGYYEHLVHSTKD</sequence>
<comment type="caution">
    <text evidence="1">The sequence shown here is derived from an EMBL/GenBank/DDBJ whole genome shotgun (WGS) entry which is preliminary data.</text>
</comment>
<organism evidence="1 2">
    <name type="scientific">Lymnaea stagnalis</name>
    <name type="common">Great pond snail</name>
    <name type="synonym">Helix stagnalis</name>
    <dbReference type="NCBI Taxonomy" id="6523"/>
    <lineage>
        <taxon>Eukaryota</taxon>
        <taxon>Metazoa</taxon>
        <taxon>Spiralia</taxon>
        <taxon>Lophotrochozoa</taxon>
        <taxon>Mollusca</taxon>
        <taxon>Gastropoda</taxon>
        <taxon>Heterobranchia</taxon>
        <taxon>Euthyneura</taxon>
        <taxon>Panpulmonata</taxon>
        <taxon>Hygrophila</taxon>
        <taxon>Lymnaeoidea</taxon>
        <taxon>Lymnaeidae</taxon>
        <taxon>Lymnaea</taxon>
    </lineage>
</organism>
<keyword evidence="2" id="KW-1185">Reference proteome</keyword>
<reference evidence="1 2" key="1">
    <citation type="submission" date="2024-04" db="EMBL/GenBank/DDBJ databases">
        <authorList>
            <consortium name="Genoscope - CEA"/>
            <person name="William W."/>
        </authorList>
    </citation>
    <scope>NUCLEOTIDE SEQUENCE [LARGE SCALE GENOMIC DNA]</scope>
</reference>
<feature type="non-terminal residue" evidence="1">
    <location>
        <position position="125"/>
    </location>
</feature>
<name>A0AAV2IDY5_LYMST</name>
<accession>A0AAV2IDY5</accession>
<gene>
    <name evidence="1" type="ORF">GSLYS_00018300001</name>
</gene>
<dbReference type="AlphaFoldDB" id="A0AAV2IDY5"/>
<protein>
    <submittedName>
        <fullName evidence="1">Uncharacterized protein</fullName>
    </submittedName>
</protein>